<dbReference type="RefSeq" id="WP_126532594.1">
    <property type="nucleotide sequence ID" value="NZ_CP110227.1"/>
</dbReference>
<dbReference type="PROSITE" id="PS51257">
    <property type="entry name" value="PROKAR_LIPOPROTEIN"/>
    <property type="match status" value="1"/>
</dbReference>
<feature type="signal peptide" evidence="1">
    <location>
        <begin position="1"/>
        <end position="22"/>
    </location>
</feature>
<proteinExistence type="predicted"/>
<accession>A0ABS0MAA0</accession>
<evidence type="ECO:0000256" key="1">
    <source>
        <dbReference type="SAM" id="SignalP"/>
    </source>
</evidence>
<feature type="chain" id="PRO_5046580175" description="Lipoprotein" evidence="1">
    <location>
        <begin position="23"/>
        <end position="130"/>
    </location>
</feature>
<reference evidence="2 3" key="1">
    <citation type="submission" date="2020-11" db="EMBL/GenBank/DDBJ databases">
        <title>Enhanced detection system for hospital associated transmission using whole genome sequencing surveillance.</title>
        <authorList>
            <person name="Harrison L.H."/>
            <person name="Van Tyne D."/>
            <person name="Marsh J.W."/>
            <person name="Griffith M.P."/>
            <person name="Snyder D.J."/>
            <person name="Cooper V.S."/>
            <person name="Mustapha M."/>
        </authorList>
    </citation>
    <scope>NUCLEOTIDE SEQUENCE [LARGE SCALE GENOMIC DNA]</scope>
    <source>
        <strain evidence="2 3">SER00230</strain>
    </source>
</reference>
<comment type="caution">
    <text evidence="2">The sequence shown here is derived from an EMBL/GenBank/DDBJ whole genome shotgun (WGS) entry which is preliminary data.</text>
</comment>
<dbReference type="EMBL" id="JADULK010000002">
    <property type="protein sequence ID" value="MBH1929271.1"/>
    <property type="molecule type" value="Genomic_DNA"/>
</dbReference>
<name>A0ABS0MAA0_SERRU</name>
<keyword evidence="3" id="KW-1185">Reference proteome</keyword>
<evidence type="ECO:0000313" key="3">
    <source>
        <dbReference type="Proteomes" id="UP000624159"/>
    </source>
</evidence>
<keyword evidence="1" id="KW-0732">Signal</keyword>
<protein>
    <recommendedName>
        <fullName evidence="4">Lipoprotein</fullName>
    </recommendedName>
</protein>
<evidence type="ECO:0000313" key="2">
    <source>
        <dbReference type="EMBL" id="MBH1929271.1"/>
    </source>
</evidence>
<evidence type="ECO:0008006" key="4">
    <source>
        <dbReference type="Google" id="ProtNLM"/>
    </source>
</evidence>
<organism evidence="2 3">
    <name type="scientific">Serratia rubidaea</name>
    <name type="common">Serratia marinorubra</name>
    <dbReference type="NCBI Taxonomy" id="61652"/>
    <lineage>
        <taxon>Bacteria</taxon>
        <taxon>Pseudomonadati</taxon>
        <taxon>Pseudomonadota</taxon>
        <taxon>Gammaproteobacteria</taxon>
        <taxon>Enterobacterales</taxon>
        <taxon>Yersiniaceae</taxon>
        <taxon>Serratia</taxon>
    </lineage>
</organism>
<dbReference type="Proteomes" id="UP000624159">
    <property type="component" value="Unassembled WGS sequence"/>
</dbReference>
<gene>
    <name evidence="2" type="ORF">I5U13_06275</name>
</gene>
<sequence>MRLRKKLSLVLIACSLTSLISGCDNTSTQQTDNVSREHYPAQVALASMGETFQDSVTNLSVTQHVNRGESPDKARVTIEESGLLDDSVYAEKTVFTMSYQDDKWQIVSQVKTQQCRPERGHQDFSEKPCN</sequence>